<organism evidence="1 2">
    <name type="scientific">Vaccinium darrowii</name>
    <dbReference type="NCBI Taxonomy" id="229202"/>
    <lineage>
        <taxon>Eukaryota</taxon>
        <taxon>Viridiplantae</taxon>
        <taxon>Streptophyta</taxon>
        <taxon>Embryophyta</taxon>
        <taxon>Tracheophyta</taxon>
        <taxon>Spermatophyta</taxon>
        <taxon>Magnoliopsida</taxon>
        <taxon>eudicotyledons</taxon>
        <taxon>Gunneridae</taxon>
        <taxon>Pentapetalae</taxon>
        <taxon>asterids</taxon>
        <taxon>Ericales</taxon>
        <taxon>Ericaceae</taxon>
        <taxon>Vaccinioideae</taxon>
        <taxon>Vaccinieae</taxon>
        <taxon>Vaccinium</taxon>
    </lineage>
</organism>
<reference evidence="1 2" key="1">
    <citation type="journal article" date="2021" name="Hortic Res">
        <title>High-quality reference genome and annotation aids understanding of berry development for evergreen blueberry (Vaccinium darrowii).</title>
        <authorList>
            <person name="Yu J."/>
            <person name="Hulse-Kemp A.M."/>
            <person name="Babiker E."/>
            <person name="Staton M."/>
        </authorList>
    </citation>
    <scope>NUCLEOTIDE SEQUENCE [LARGE SCALE GENOMIC DNA]</scope>
    <source>
        <strain evidence="2">cv. NJ 8807/NJ 8810</strain>
        <tissue evidence="1">Young leaf</tissue>
    </source>
</reference>
<evidence type="ECO:0000313" key="1">
    <source>
        <dbReference type="EMBL" id="KAH7865231.1"/>
    </source>
</evidence>
<keyword evidence="2" id="KW-1185">Reference proteome</keyword>
<gene>
    <name evidence="1" type="ORF">Vadar_003920</name>
</gene>
<sequence length="147" mass="16989">MRFKLAPKNAPKPPVHDLKYRYQFRNSKGHLTTWCPWFREYLEEKVVERKLANFIDLEKTRAKAGHGHQDGDLKGDKLIDVHVIHGYADANTEQKLWEELKAVNVAKEVMSVQQPTKMIRSATFTEEDLPNVRLPHCDALVVTVRIG</sequence>
<dbReference type="EMBL" id="CM037159">
    <property type="protein sequence ID" value="KAH7865231.1"/>
    <property type="molecule type" value="Genomic_DNA"/>
</dbReference>
<proteinExistence type="predicted"/>
<comment type="caution">
    <text evidence="1">The sequence shown here is derived from an EMBL/GenBank/DDBJ whole genome shotgun (WGS) entry which is preliminary data.</text>
</comment>
<dbReference type="Proteomes" id="UP000828048">
    <property type="component" value="Chromosome 9"/>
</dbReference>
<accession>A0ACB7ZGZ3</accession>
<name>A0ACB7ZGZ3_9ERIC</name>
<evidence type="ECO:0000313" key="2">
    <source>
        <dbReference type="Proteomes" id="UP000828048"/>
    </source>
</evidence>
<protein>
    <submittedName>
        <fullName evidence="1">Uncharacterized protein</fullName>
    </submittedName>
</protein>